<keyword evidence="3" id="KW-1185">Reference proteome</keyword>
<dbReference type="Proteomes" id="UP000297245">
    <property type="component" value="Unassembled WGS sequence"/>
</dbReference>
<evidence type="ECO:0000313" key="3">
    <source>
        <dbReference type="Proteomes" id="UP000297245"/>
    </source>
</evidence>
<proteinExistence type="predicted"/>
<reference evidence="2 3" key="1">
    <citation type="journal article" date="2019" name="Nat. Ecol. Evol.">
        <title>Megaphylogeny resolves global patterns of mushroom evolution.</title>
        <authorList>
            <person name="Varga T."/>
            <person name="Krizsan K."/>
            <person name="Foldi C."/>
            <person name="Dima B."/>
            <person name="Sanchez-Garcia M."/>
            <person name="Sanchez-Ramirez S."/>
            <person name="Szollosi G.J."/>
            <person name="Szarkandi J.G."/>
            <person name="Papp V."/>
            <person name="Albert L."/>
            <person name="Andreopoulos W."/>
            <person name="Angelini C."/>
            <person name="Antonin V."/>
            <person name="Barry K.W."/>
            <person name="Bougher N.L."/>
            <person name="Buchanan P."/>
            <person name="Buyck B."/>
            <person name="Bense V."/>
            <person name="Catcheside P."/>
            <person name="Chovatia M."/>
            <person name="Cooper J."/>
            <person name="Damon W."/>
            <person name="Desjardin D."/>
            <person name="Finy P."/>
            <person name="Geml J."/>
            <person name="Haridas S."/>
            <person name="Hughes K."/>
            <person name="Justo A."/>
            <person name="Karasinski D."/>
            <person name="Kautmanova I."/>
            <person name="Kiss B."/>
            <person name="Kocsube S."/>
            <person name="Kotiranta H."/>
            <person name="LaButti K.M."/>
            <person name="Lechner B.E."/>
            <person name="Liimatainen K."/>
            <person name="Lipzen A."/>
            <person name="Lukacs Z."/>
            <person name="Mihaltcheva S."/>
            <person name="Morgado L.N."/>
            <person name="Niskanen T."/>
            <person name="Noordeloos M.E."/>
            <person name="Ohm R.A."/>
            <person name="Ortiz-Santana B."/>
            <person name="Ovrebo C."/>
            <person name="Racz N."/>
            <person name="Riley R."/>
            <person name="Savchenko A."/>
            <person name="Shiryaev A."/>
            <person name="Soop K."/>
            <person name="Spirin V."/>
            <person name="Szebenyi C."/>
            <person name="Tomsovsky M."/>
            <person name="Tulloss R.E."/>
            <person name="Uehling J."/>
            <person name="Grigoriev I.V."/>
            <person name="Vagvolgyi C."/>
            <person name="Papp T."/>
            <person name="Martin F.M."/>
            <person name="Miettinen O."/>
            <person name="Hibbett D.S."/>
            <person name="Nagy L.G."/>
        </authorList>
    </citation>
    <scope>NUCLEOTIDE SEQUENCE [LARGE SCALE GENOMIC DNA]</scope>
    <source>
        <strain evidence="2 3">CBS 962.96</strain>
    </source>
</reference>
<gene>
    <name evidence="2" type="ORF">K435DRAFT_361959</name>
</gene>
<evidence type="ECO:0000313" key="2">
    <source>
        <dbReference type="EMBL" id="THV02247.1"/>
    </source>
</evidence>
<accession>A0A4S8MHT9</accession>
<name>A0A4S8MHT9_DENBC</name>
<dbReference type="EMBL" id="ML179079">
    <property type="protein sequence ID" value="THV02247.1"/>
    <property type="molecule type" value="Genomic_DNA"/>
</dbReference>
<protein>
    <submittedName>
        <fullName evidence="2">Uncharacterized protein</fullName>
    </submittedName>
</protein>
<evidence type="ECO:0000256" key="1">
    <source>
        <dbReference type="SAM" id="MobiDB-lite"/>
    </source>
</evidence>
<sequence length="144" mass="16512">MTTWTCVINYPSLDYRMPPSVQSQPWRRVNPLSMNVSNAFLNSLSSNNTRLPLASSSTTRRSNGYATTSSTSLFRSTRPRVSKCRVVIQQEPSRTPRRCSSVRNKNSSHRNLQNIGRRDGSRYEILKPMFNLLRPIDFLLAFRG</sequence>
<feature type="region of interest" description="Disordered" evidence="1">
    <location>
        <begin position="51"/>
        <end position="72"/>
    </location>
</feature>
<dbReference type="AlphaFoldDB" id="A0A4S8MHT9"/>
<feature type="compositionally biased region" description="Polar residues" evidence="1">
    <location>
        <begin position="54"/>
        <end position="66"/>
    </location>
</feature>
<organism evidence="2 3">
    <name type="scientific">Dendrothele bispora (strain CBS 962.96)</name>
    <dbReference type="NCBI Taxonomy" id="1314807"/>
    <lineage>
        <taxon>Eukaryota</taxon>
        <taxon>Fungi</taxon>
        <taxon>Dikarya</taxon>
        <taxon>Basidiomycota</taxon>
        <taxon>Agaricomycotina</taxon>
        <taxon>Agaricomycetes</taxon>
        <taxon>Agaricomycetidae</taxon>
        <taxon>Agaricales</taxon>
        <taxon>Agaricales incertae sedis</taxon>
        <taxon>Dendrothele</taxon>
    </lineage>
</organism>